<sequence>MAGLGQRGVASEQLLEVFSSEEVVSSCLPQSLDLSRGMGGMASRQSLELKDPCPPGTGGKKTQKEREMVSGLASWRGLRRS</sequence>
<evidence type="ECO:0000313" key="3">
    <source>
        <dbReference type="Proteomes" id="UP000277212"/>
    </source>
</evidence>
<organism evidence="2 3">
    <name type="scientific">Fusarium kuroshium</name>
    <dbReference type="NCBI Taxonomy" id="2010991"/>
    <lineage>
        <taxon>Eukaryota</taxon>
        <taxon>Fungi</taxon>
        <taxon>Dikarya</taxon>
        <taxon>Ascomycota</taxon>
        <taxon>Pezizomycotina</taxon>
        <taxon>Sordariomycetes</taxon>
        <taxon>Hypocreomycetidae</taxon>
        <taxon>Hypocreales</taxon>
        <taxon>Nectriaceae</taxon>
        <taxon>Fusarium</taxon>
        <taxon>Fusarium solani species complex</taxon>
    </lineage>
</organism>
<protein>
    <submittedName>
        <fullName evidence="2">Uncharacterized protein</fullName>
    </submittedName>
</protein>
<comment type="caution">
    <text evidence="2">The sequence shown here is derived from an EMBL/GenBank/DDBJ whole genome shotgun (WGS) entry which is preliminary data.</text>
</comment>
<keyword evidence="3" id="KW-1185">Reference proteome</keyword>
<name>A0A3M2QQN4_9HYPO</name>
<dbReference type="EMBL" id="NKUJ01000976">
    <property type="protein sequence ID" value="RMI95257.1"/>
    <property type="molecule type" value="Genomic_DNA"/>
</dbReference>
<evidence type="ECO:0000256" key="1">
    <source>
        <dbReference type="SAM" id="MobiDB-lite"/>
    </source>
</evidence>
<dbReference type="Proteomes" id="UP000277212">
    <property type="component" value="Unassembled WGS sequence"/>
</dbReference>
<gene>
    <name evidence="2" type="ORF">CDV36_016415</name>
</gene>
<feature type="region of interest" description="Disordered" evidence="1">
    <location>
        <begin position="34"/>
        <end position="81"/>
    </location>
</feature>
<dbReference type="AlphaFoldDB" id="A0A3M2QQN4"/>
<proteinExistence type="predicted"/>
<accession>A0A3M2QQN4</accession>
<reference evidence="2 3" key="1">
    <citation type="submission" date="2017-06" db="EMBL/GenBank/DDBJ databases">
        <title>Comparative genomic analysis of Ambrosia Fusariam Clade fungi.</title>
        <authorList>
            <person name="Stajich J.E."/>
            <person name="Carrillo J."/>
            <person name="Kijimoto T."/>
            <person name="Eskalen A."/>
            <person name="O'Donnell K."/>
            <person name="Kasson M."/>
        </authorList>
    </citation>
    <scope>NUCLEOTIDE SEQUENCE [LARGE SCALE GENOMIC DNA]</scope>
    <source>
        <strain evidence="2">UCR3666</strain>
    </source>
</reference>
<evidence type="ECO:0000313" key="2">
    <source>
        <dbReference type="EMBL" id="RMI95257.1"/>
    </source>
</evidence>